<evidence type="ECO:0000313" key="4">
    <source>
        <dbReference type="Proteomes" id="UP000007014"/>
    </source>
</evidence>
<evidence type="ECO:0000256" key="1">
    <source>
        <dbReference type="SAM" id="MobiDB-lite"/>
    </source>
</evidence>
<dbReference type="HOGENOM" id="CLU_370228_0_0_1"/>
<dbReference type="Gramene" id="CMR140CT">
    <property type="protein sequence ID" value="CMR140CT"/>
    <property type="gene ID" value="CMR140C"/>
</dbReference>
<evidence type="ECO:0000259" key="2">
    <source>
        <dbReference type="PROSITE" id="PS51722"/>
    </source>
</evidence>
<dbReference type="EMBL" id="AP006500">
    <property type="protein sequence ID" value="BAM82396.1"/>
    <property type="molecule type" value="Genomic_DNA"/>
</dbReference>
<dbReference type="PRINTS" id="PR00315">
    <property type="entry name" value="ELONGATNFCT"/>
</dbReference>
<reference evidence="3 4" key="1">
    <citation type="journal article" date="2004" name="Nature">
        <title>Genome sequence of the ultrasmall unicellular red alga Cyanidioschyzon merolae 10D.</title>
        <authorList>
            <person name="Matsuzaki M."/>
            <person name="Misumi O."/>
            <person name="Shin-i T."/>
            <person name="Maruyama S."/>
            <person name="Takahara M."/>
            <person name="Miyagishima S."/>
            <person name="Mori T."/>
            <person name="Nishida K."/>
            <person name="Yagisawa F."/>
            <person name="Nishida K."/>
            <person name="Yoshida Y."/>
            <person name="Nishimura Y."/>
            <person name="Nakao S."/>
            <person name="Kobayashi T."/>
            <person name="Momoyama Y."/>
            <person name="Higashiyama T."/>
            <person name="Minoda A."/>
            <person name="Sano M."/>
            <person name="Nomoto H."/>
            <person name="Oishi K."/>
            <person name="Hayashi H."/>
            <person name="Ohta F."/>
            <person name="Nishizaka S."/>
            <person name="Haga S."/>
            <person name="Miura S."/>
            <person name="Morishita T."/>
            <person name="Kabeya Y."/>
            <person name="Terasawa K."/>
            <person name="Suzuki Y."/>
            <person name="Ishii Y."/>
            <person name="Asakawa S."/>
            <person name="Takano H."/>
            <person name="Ohta N."/>
            <person name="Kuroiwa H."/>
            <person name="Tanaka K."/>
            <person name="Shimizu N."/>
            <person name="Sugano S."/>
            <person name="Sato N."/>
            <person name="Nozaki H."/>
            <person name="Ogasawara N."/>
            <person name="Kohara Y."/>
            <person name="Kuroiwa T."/>
        </authorList>
    </citation>
    <scope>NUCLEOTIDE SEQUENCE [LARGE SCALE GENOMIC DNA]</scope>
    <source>
        <strain evidence="3 4">10D</strain>
    </source>
</reference>
<feature type="region of interest" description="Disordered" evidence="1">
    <location>
        <begin position="356"/>
        <end position="382"/>
    </location>
</feature>
<dbReference type="Proteomes" id="UP000007014">
    <property type="component" value="Chromosome 18"/>
</dbReference>
<dbReference type="GO" id="GO:0001514">
    <property type="term" value="P:selenocysteine incorporation"/>
    <property type="evidence" value="ECO:0007669"/>
    <property type="project" value="TreeGrafter"/>
</dbReference>
<dbReference type="PROSITE" id="PS51722">
    <property type="entry name" value="G_TR_2"/>
    <property type="match status" value="1"/>
</dbReference>
<reference evidence="3 4" key="2">
    <citation type="journal article" date="2007" name="BMC Biol.">
        <title>A 100%-complete sequence reveals unusually simple genomic features in the hot-spring red alga Cyanidioschyzon merolae.</title>
        <authorList>
            <person name="Nozaki H."/>
            <person name="Takano H."/>
            <person name="Misumi O."/>
            <person name="Terasawa K."/>
            <person name="Matsuzaki M."/>
            <person name="Maruyama S."/>
            <person name="Nishida K."/>
            <person name="Yagisawa F."/>
            <person name="Yoshida Y."/>
            <person name="Fujiwara T."/>
            <person name="Takio S."/>
            <person name="Tamura K."/>
            <person name="Chung S.J."/>
            <person name="Nakamura S."/>
            <person name="Kuroiwa H."/>
            <person name="Tanaka K."/>
            <person name="Sato N."/>
            <person name="Kuroiwa T."/>
        </authorList>
    </citation>
    <scope>NUCLEOTIDE SEQUENCE [LARGE SCALE GENOMIC DNA]</scope>
    <source>
        <strain evidence="3 4">10D</strain>
    </source>
</reference>
<proteinExistence type="predicted"/>
<keyword evidence="3" id="KW-0648">Protein biosynthesis</keyword>
<name>M1UW82_CYAM1</name>
<protein>
    <submittedName>
        <fullName evidence="3">Similar to selenocysteine-specific elongation factor</fullName>
    </submittedName>
</protein>
<dbReference type="PANTHER" id="PTHR43721:SF11">
    <property type="entry name" value="SELENOCYSTEINE-SPECIFIC ELONGATION FACTOR"/>
    <property type="match status" value="1"/>
</dbReference>
<dbReference type="GO" id="GO:0003924">
    <property type="term" value="F:GTPase activity"/>
    <property type="evidence" value="ECO:0007669"/>
    <property type="project" value="InterPro"/>
</dbReference>
<organism evidence="3 4">
    <name type="scientific">Cyanidioschyzon merolae (strain NIES-3377 / 10D)</name>
    <name type="common">Unicellular red alga</name>
    <dbReference type="NCBI Taxonomy" id="280699"/>
    <lineage>
        <taxon>Eukaryota</taxon>
        <taxon>Rhodophyta</taxon>
        <taxon>Bangiophyceae</taxon>
        <taxon>Cyanidiales</taxon>
        <taxon>Cyanidiaceae</taxon>
        <taxon>Cyanidioschyzon</taxon>
    </lineage>
</organism>
<dbReference type="eggNOG" id="KOG0461">
    <property type="taxonomic scope" value="Eukaryota"/>
</dbReference>
<feature type="domain" description="Tr-type G" evidence="2">
    <location>
        <begin position="26"/>
        <end position="318"/>
    </location>
</feature>
<dbReference type="SUPFAM" id="SSF52540">
    <property type="entry name" value="P-loop containing nucleoside triphosphate hydrolases"/>
    <property type="match status" value="1"/>
</dbReference>
<keyword evidence="3" id="KW-0251">Elongation factor</keyword>
<dbReference type="GO" id="GO:0003746">
    <property type="term" value="F:translation elongation factor activity"/>
    <property type="evidence" value="ECO:0007669"/>
    <property type="project" value="UniProtKB-KW"/>
</dbReference>
<dbReference type="AlphaFoldDB" id="M1UW82"/>
<dbReference type="InterPro" id="IPR000795">
    <property type="entry name" value="T_Tr_GTP-bd_dom"/>
</dbReference>
<dbReference type="GeneID" id="16996856"/>
<dbReference type="GO" id="GO:0005525">
    <property type="term" value="F:GTP binding"/>
    <property type="evidence" value="ECO:0007669"/>
    <property type="project" value="InterPro"/>
</dbReference>
<dbReference type="SUPFAM" id="SSF50447">
    <property type="entry name" value="Translation proteins"/>
    <property type="match status" value="1"/>
</dbReference>
<dbReference type="RefSeq" id="XP_005538432.1">
    <property type="nucleotide sequence ID" value="XM_005538375.1"/>
</dbReference>
<dbReference type="Gene3D" id="2.40.30.10">
    <property type="entry name" value="Translation factors"/>
    <property type="match status" value="1"/>
</dbReference>
<gene>
    <name evidence="3" type="ORF">CYME_CMR140C</name>
</gene>
<dbReference type="OrthoDB" id="2067at2759"/>
<sequence length="752" mass="82436">MPGVGRSTRPGYESLARQPLVQTRRFLNINVAVMGHVDVGKTTLVRFLSEILSTAALDKHPASRELGRTIDLGFSCTRLPASPVVVQLVDDEAASLENVSYEGLQLTWIDCPGHASLLRTVLLGASVMDLLLLVVDASAGIQAQTLECLALAAIFTKHVVVALHKCDRVRDQPAVLEERLQQLQAYVSTNRWWLPTPLATIPTWIGTDARRTAFERHQQHQHSILFPAADNDDIGGVVALAQAVQAAAEQALASGLWQERLRLQRKPYALFAVDHAFEVTGQGTVLTGILLTGRLRIGEVIHAAFVGAGVASTKSRSEGTKKRLIADARSVRSIQVYRSSVSEIVAGDRAALGLTPGTKSGSLAQKSKQASGNKTASHRQRAPRDAWERGLVYAPANLIEFYPVEKLLMRVQRVLDMTHPGAARGDAFSIATCAEHHPAPGQVPSLSRQWQLTLALTTVPGRVTHWLAAADAAGEYECLASATEADASTATCSAERTRFVVLRLERCIFLPFELGRGAADARRPVPLTPFQVALLSDAHWEAATAARKARLERRAGPDGESPDLRLRFVLAIEAVLSTQMPTTTHLDAGSERLASVARQIRVYRRKERIGRVERFLQDGACCLVRDLFDRDLQHPERILGLRVRLELLTDSTAQPPGCPADTYRRQAVRACVSGRIVRTFGQRGKVVVQLERPVSATTSSTAQWLVRLRFRRPVSLGIPDQERAHDRHSFYQAEEEMTSVCEAAVQSTSERI</sequence>
<accession>M1UW82</accession>
<dbReference type="InterPro" id="IPR027417">
    <property type="entry name" value="P-loop_NTPase"/>
</dbReference>
<dbReference type="InterPro" id="IPR050055">
    <property type="entry name" value="EF-Tu_GTPase"/>
</dbReference>
<dbReference type="PANTHER" id="PTHR43721">
    <property type="entry name" value="ELONGATION FACTOR TU-RELATED"/>
    <property type="match status" value="1"/>
</dbReference>
<keyword evidence="4" id="KW-1185">Reference proteome</keyword>
<evidence type="ECO:0000313" key="3">
    <source>
        <dbReference type="EMBL" id="BAM82396.1"/>
    </source>
</evidence>
<dbReference type="Pfam" id="PF00009">
    <property type="entry name" value="GTP_EFTU"/>
    <property type="match status" value="1"/>
</dbReference>
<dbReference type="KEGG" id="cme:CYME_CMR140C"/>
<dbReference type="Gene3D" id="3.40.50.300">
    <property type="entry name" value="P-loop containing nucleotide triphosphate hydrolases"/>
    <property type="match status" value="1"/>
</dbReference>
<dbReference type="STRING" id="280699.M1UW82"/>
<dbReference type="InterPro" id="IPR009000">
    <property type="entry name" value="Transl_B-barrel_sf"/>
</dbReference>
<feature type="compositionally biased region" description="Polar residues" evidence="1">
    <location>
        <begin position="357"/>
        <end position="375"/>
    </location>
</feature>